<gene>
    <name evidence="1" type="ORF">ANE_LOCUS14786</name>
</gene>
<dbReference type="Proteomes" id="UP000489600">
    <property type="component" value="Unassembled WGS sequence"/>
</dbReference>
<keyword evidence="2" id="KW-1185">Reference proteome</keyword>
<sequence>MMSSVHDDILIQNLNNSLKEAYKAEEAYWRQRNWLKWLCLGDQNSSYFHAVTRGRRCLNRLSILEDEEGTRVYTEEEITQVIQNYFHKIFTTVPGNRTNTRWR</sequence>
<evidence type="ECO:0000313" key="2">
    <source>
        <dbReference type="Proteomes" id="UP000489600"/>
    </source>
</evidence>
<accession>A0A565BSK1</accession>
<dbReference type="AlphaFoldDB" id="A0A565BSK1"/>
<proteinExistence type="predicted"/>
<reference evidence="1" key="1">
    <citation type="submission" date="2019-07" db="EMBL/GenBank/DDBJ databases">
        <authorList>
            <person name="Dittberner H."/>
        </authorList>
    </citation>
    <scope>NUCLEOTIDE SEQUENCE [LARGE SCALE GENOMIC DNA]</scope>
</reference>
<evidence type="ECO:0000313" key="1">
    <source>
        <dbReference type="EMBL" id="VVB04342.1"/>
    </source>
</evidence>
<name>A0A565BSK1_9BRAS</name>
<protein>
    <submittedName>
        <fullName evidence="1">Uncharacterized protein</fullName>
    </submittedName>
</protein>
<comment type="caution">
    <text evidence="1">The sequence shown here is derived from an EMBL/GenBank/DDBJ whole genome shotgun (WGS) entry which is preliminary data.</text>
</comment>
<organism evidence="1 2">
    <name type="scientific">Arabis nemorensis</name>
    <dbReference type="NCBI Taxonomy" id="586526"/>
    <lineage>
        <taxon>Eukaryota</taxon>
        <taxon>Viridiplantae</taxon>
        <taxon>Streptophyta</taxon>
        <taxon>Embryophyta</taxon>
        <taxon>Tracheophyta</taxon>
        <taxon>Spermatophyta</taxon>
        <taxon>Magnoliopsida</taxon>
        <taxon>eudicotyledons</taxon>
        <taxon>Gunneridae</taxon>
        <taxon>Pentapetalae</taxon>
        <taxon>rosids</taxon>
        <taxon>malvids</taxon>
        <taxon>Brassicales</taxon>
        <taxon>Brassicaceae</taxon>
        <taxon>Arabideae</taxon>
        <taxon>Arabis</taxon>
    </lineage>
</organism>
<dbReference type="EMBL" id="CABITT030000005">
    <property type="protein sequence ID" value="VVB04342.1"/>
    <property type="molecule type" value="Genomic_DNA"/>
</dbReference>
<dbReference type="OrthoDB" id="1113141at2759"/>